<keyword evidence="7" id="KW-0723">Serine/threonine-protein kinase</keyword>
<feature type="compositionally biased region" description="Basic and acidic residues" evidence="5">
    <location>
        <begin position="428"/>
        <end position="437"/>
    </location>
</feature>
<keyword evidence="8" id="KW-1185">Reference proteome</keyword>
<dbReference type="Gene3D" id="1.10.510.10">
    <property type="entry name" value="Transferase(Phosphotransferase) domain 1"/>
    <property type="match status" value="1"/>
</dbReference>
<dbReference type="InterPro" id="IPR000719">
    <property type="entry name" value="Prot_kinase_dom"/>
</dbReference>
<sequence length="499" mass="56845">MTTPKDILLLKKLWEQSLVSHNLLDAPLKTFCKEIIEGKQVSLGEVLVRLGVISAKQLQTLEQEGQQLLREIAPQQFASTSLNINASQCTNLQKLGSSALGNTYQGSHEDLPNQCTIKYIEGILATNRKFLKRFFLQIEKLVGLSHENLAVTYYSSYEKLEIIREHVPGNNLQDYIEESGASLSRACDIIMQAAKGLNFAYQHGILHKNLKPTNIIITPDDDVKVVDFCLPPTSPAHLSPEQCQKQKSDVRSDIYTLGLLFYYLLTDHPAIEANTSKEIMESIISCSFVEKDTENLPTNVLDILRKMTAKLPQERYASYNDLIADLENNAPRQRIQPADIDSLMHTAEIALSVDDKQELFLSDTVDDIPEPYEDQMTLEAEEVDDFDSHHDDKEDSLTAVAVAEEDHKEEIKISQRPLPKFNVQEIKNSPEVKRFDLEDKEQEEEQEQEPPKETPQPEEQEENSQENEKGSLLQKPNKLKPYFLKNLQKKAEEDRKKNQ</sequence>
<dbReference type="OrthoDB" id="6111975at2"/>
<dbReference type="Proteomes" id="UP000326354">
    <property type="component" value="Chromosome"/>
</dbReference>
<evidence type="ECO:0000313" key="8">
    <source>
        <dbReference type="Proteomes" id="UP000326354"/>
    </source>
</evidence>
<evidence type="ECO:0000256" key="2">
    <source>
        <dbReference type="ARBA" id="ARBA00022741"/>
    </source>
</evidence>
<accession>A0A5S9F3P3</accession>
<dbReference type="CDD" id="cd14014">
    <property type="entry name" value="STKc_PknB_like"/>
    <property type="match status" value="1"/>
</dbReference>
<name>A0A5S9F3P3_UABAM</name>
<feature type="compositionally biased region" description="Basic and acidic residues" evidence="5">
    <location>
        <begin position="489"/>
        <end position="499"/>
    </location>
</feature>
<keyword evidence="3 7" id="KW-0418">Kinase</keyword>
<dbReference type="PROSITE" id="PS50011">
    <property type="entry name" value="PROTEIN_KINASE_DOM"/>
    <property type="match status" value="1"/>
</dbReference>
<keyword evidence="1" id="KW-0808">Transferase</keyword>
<dbReference type="PANTHER" id="PTHR43289:SF6">
    <property type="entry name" value="SERINE_THREONINE-PROTEIN KINASE NEKL-3"/>
    <property type="match status" value="1"/>
</dbReference>
<protein>
    <submittedName>
        <fullName evidence="7">Serine/threonine protein kinase</fullName>
    </submittedName>
</protein>
<dbReference type="PANTHER" id="PTHR43289">
    <property type="entry name" value="MITOGEN-ACTIVATED PROTEIN KINASE KINASE KINASE 20-RELATED"/>
    <property type="match status" value="1"/>
</dbReference>
<feature type="compositionally biased region" description="Acidic residues" evidence="5">
    <location>
        <begin position="456"/>
        <end position="465"/>
    </location>
</feature>
<dbReference type="GO" id="GO:0004674">
    <property type="term" value="F:protein serine/threonine kinase activity"/>
    <property type="evidence" value="ECO:0007669"/>
    <property type="project" value="UniProtKB-KW"/>
</dbReference>
<dbReference type="AlphaFoldDB" id="A0A5S9F3P3"/>
<gene>
    <name evidence="7" type="ORF">UABAM_01997</name>
</gene>
<dbReference type="InterPro" id="IPR011009">
    <property type="entry name" value="Kinase-like_dom_sf"/>
</dbReference>
<proteinExistence type="predicted"/>
<evidence type="ECO:0000259" key="6">
    <source>
        <dbReference type="PROSITE" id="PS50011"/>
    </source>
</evidence>
<keyword evidence="2" id="KW-0547">Nucleotide-binding</keyword>
<evidence type="ECO:0000256" key="1">
    <source>
        <dbReference type="ARBA" id="ARBA00022679"/>
    </source>
</evidence>
<feature type="domain" description="Protein kinase" evidence="6">
    <location>
        <begin position="89"/>
        <end position="335"/>
    </location>
</feature>
<feature type="region of interest" description="Disordered" evidence="5">
    <location>
        <begin position="422"/>
        <end position="499"/>
    </location>
</feature>
<evidence type="ECO:0000313" key="7">
    <source>
        <dbReference type="EMBL" id="BBM83644.1"/>
    </source>
</evidence>
<keyword evidence="4" id="KW-0067">ATP-binding</keyword>
<dbReference type="RefSeq" id="WP_151967837.1">
    <property type="nucleotide sequence ID" value="NZ_AP019860.1"/>
</dbReference>
<feature type="compositionally biased region" description="Acidic residues" evidence="5">
    <location>
        <begin position="438"/>
        <end position="448"/>
    </location>
</feature>
<dbReference type="Pfam" id="PF00069">
    <property type="entry name" value="Pkinase"/>
    <property type="match status" value="1"/>
</dbReference>
<dbReference type="EMBL" id="AP019860">
    <property type="protein sequence ID" value="BBM83644.1"/>
    <property type="molecule type" value="Genomic_DNA"/>
</dbReference>
<dbReference type="Gene3D" id="3.30.200.20">
    <property type="entry name" value="Phosphorylase Kinase, domain 1"/>
    <property type="match status" value="1"/>
</dbReference>
<dbReference type="GO" id="GO:0005524">
    <property type="term" value="F:ATP binding"/>
    <property type="evidence" value="ECO:0007669"/>
    <property type="project" value="UniProtKB-KW"/>
</dbReference>
<evidence type="ECO:0000256" key="3">
    <source>
        <dbReference type="ARBA" id="ARBA00022777"/>
    </source>
</evidence>
<organism evidence="7 8">
    <name type="scientific">Uabimicrobium amorphum</name>
    <dbReference type="NCBI Taxonomy" id="2596890"/>
    <lineage>
        <taxon>Bacteria</taxon>
        <taxon>Pseudomonadati</taxon>
        <taxon>Planctomycetota</taxon>
        <taxon>Candidatus Uabimicrobiia</taxon>
        <taxon>Candidatus Uabimicrobiales</taxon>
        <taxon>Candidatus Uabimicrobiaceae</taxon>
        <taxon>Candidatus Uabimicrobium</taxon>
    </lineage>
</organism>
<dbReference type="KEGG" id="uam:UABAM_01997"/>
<evidence type="ECO:0000256" key="5">
    <source>
        <dbReference type="SAM" id="MobiDB-lite"/>
    </source>
</evidence>
<dbReference type="SUPFAM" id="SSF56112">
    <property type="entry name" value="Protein kinase-like (PK-like)"/>
    <property type="match status" value="1"/>
</dbReference>
<evidence type="ECO:0000256" key="4">
    <source>
        <dbReference type="ARBA" id="ARBA00022840"/>
    </source>
</evidence>
<reference evidence="7 8" key="1">
    <citation type="submission" date="2019-08" db="EMBL/GenBank/DDBJ databases">
        <title>Complete genome sequence of Candidatus Uab amorphum.</title>
        <authorList>
            <person name="Shiratori T."/>
            <person name="Suzuki S."/>
            <person name="Kakizawa Y."/>
            <person name="Ishida K."/>
        </authorList>
    </citation>
    <scope>NUCLEOTIDE SEQUENCE [LARGE SCALE GENOMIC DNA]</scope>
    <source>
        <strain evidence="7 8">SRT547</strain>
    </source>
</reference>